<keyword evidence="3" id="KW-0460">Magnesium</keyword>
<feature type="region of interest" description="Disordered" evidence="5">
    <location>
        <begin position="1"/>
        <end position="39"/>
    </location>
</feature>
<dbReference type="InterPro" id="IPR045025">
    <property type="entry name" value="HACL1-like"/>
</dbReference>
<keyword evidence="4" id="KW-0456">Lyase</keyword>
<accession>A0ABN8S7U8</accession>
<name>A0ABN8S7U8_9CNID</name>
<comment type="caution">
    <text evidence="7">The sequence shown here is derived from an EMBL/GenBank/DDBJ whole genome shotgun (WGS) entry which is preliminary data.</text>
</comment>
<keyword evidence="8" id="KW-1185">Reference proteome</keyword>
<evidence type="ECO:0000256" key="2">
    <source>
        <dbReference type="ARBA" id="ARBA00022723"/>
    </source>
</evidence>
<comment type="cofactor">
    <cofactor evidence="1">
        <name>thiamine diphosphate</name>
        <dbReference type="ChEBI" id="CHEBI:58937"/>
    </cofactor>
</comment>
<dbReference type="EMBL" id="CALNXK010000556">
    <property type="protein sequence ID" value="CAH3187603.1"/>
    <property type="molecule type" value="Genomic_DNA"/>
</dbReference>
<evidence type="ECO:0000313" key="7">
    <source>
        <dbReference type="EMBL" id="CAH3187603.1"/>
    </source>
</evidence>
<evidence type="ECO:0000256" key="1">
    <source>
        <dbReference type="ARBA" id="ARBA00001964"/>
    </source>
</evidence>
<evidence type="ECO:0000256" key="4">
    <source>
        <dbReference type="ARBA" id="ARBA00023239"/>
    </source>
</evidence>
<dbReference type="PANTHER" id="PTHR43710">
    <property type="entry name" value="2-HYDROXYACYL-COA LYASE"/>
    <property type="match status" value="1"/>
</dbReference>
<keyword evidence="2" id="KW-0479">Metal-binding</keyword>
<protein>
    <recommendedName>
        <fullName evidence="6">Thiamine pyrophosphate enzyme N-terminal TPP-binding domain-containing protein</fullName>
    </recommendedName>
</protein>
<dbReference type="InterPro" id="IPR012001">
    <property type="entry name" value="Thiamin_PyroP_enz_TPP-bd_dom"/>
</dbReference>
<proteinExistence type="predicted"/>
<organism evidence="7 8">
    <name type="scientific">Porites lobata</name>
    <dbReference type="NCBI Taxonomy" id="104759"/>
    <lineage>
        <taxon>Eukaryota</taxon>
        <taxon>Metazoa</taxon>
        <taxon>Cnidaria</taxon>
        <taxon>Anthozoa</taxon>
        <taxon>Hexacorallia</taxon>
        <taxon>Scleractinia</taxon>
        <taxon>Fungiina</taxon>
        <taxon>Poritidae</taxon>
        <taxon>Porites</taxon>
    </lineage>
</organism>
<dbReference type="Gene3D" id="3.40.50.970">
    <property type="match status" value="1"/>
</dbReference>
<reference evidence="7 8" key="1">
    <citation type="submission" date="2022-05" db="EMBL/GenBank/DDBJ databases">
        <authorList>
            <consortium name="Genoscope - CEA"/>
            <person name="William W."/>
        </authorList>
    </citation>
    <scope>NUCLEOTIDE SEQUENCE [LARGE SCALE GENOMIC DNA]</scope>
</reference>
<feature type="non-terminal residue" evidence="7">
    <location>
        <position position="118"/>
    </location>
</feature>
<dbReference type="Proteomes" id="UP001159405">
    <property type="component" value="Unassembled WGS sequence"/>
</dbReference>
<gene>
    <name evidence="7" type="ORF">PLOB_00037879</name>
</gene>
<dbReference type="InterPro" id="IPR029061">
    <property type="entry name" value="THDP-binding"/>
</dbReference>
<evidence type="ECO:0000259" key="6">
    <source>
        <dbReference type="Pfam" id="PF02776"/>
    </source>
</evidence>
<dbReference type="PANTHER" id="PTHR43710:SF2">
    <property type="entry name" value="2-HYDROXYACYL-COA LYASE 1"/>
    <property type="match status" value="1"/>
</dbReference>
<feature type="compositionally biased region" description="Basic and acidic residues" evidence="5">
    <location>
        <begin position="14"/>
        <end position="28"/>
    </location>
</feature>
<evidence type="ECO:0000256" key="3">
    <source>
        <dbReference type="ARBA" id="ARBA00022842"/>
    </source>
</evidence>
<feature type="domain" description="Thiamine pyrophosphate enzyme N-terminal TPP-binding" evidence="6">
    <location>
        <begin position="71"/>
        <end position="117"/>
    </location>
</feature>
<evidence type="ECO:0000256" key="5">
    <source>
        <dbReference type="SAM" id="MobiDB-lite"/>
    </source>
</evidence>
<evidence type="ECO:0000313" key="8">
    <source>
        <dbReference type="Proteomes" id="UP001159405"/>
    </source>
</evidence>
<dbReference type="Pfam" id="PF02776">
    <property type="entry name" value="TPP_enzyme_N"/>
    <property type="match status" value="1"/>
</dbReference>
<sequence>MDPGSKIVRKAHREKLGERHGGTEERQVRTSRSPTHLHGGLTHSVYGDTYCIADFKMAAASEEDVEGDALNGATLLACALKTQGVEYMFGVVGIPVVEVAGTAQAEGIKYIGMRNEHA</sequence>
<dbReference type="SUPFAM" id="SSF52518">
    <property type="entry name" value="Thiamin diphosphate-binding fold (THDP-binding)"/>
    <property type="match status" value="1"/>
</dbReference>